<dbReference type="EMBL" id="KN818534">
    <property type="protein sequence ID" value="KIL55301.1"/>
    <property type="molecule type" value="Genomic_DNA"/>
</dbReference>
<organism evidence="1 2">
    <name type="scientific">Amanita muscaria (strain Koide BX008)</name>
    <dbReference type="NCBI Taxonomy" id="946122"/>
    <lineage>
        <taxon>Eukaryota</taxon>
        <taxon>Fungi</taxon>
        <taxon>Dikarya</taxon>
        <taxon>Basidiomycota</taxon>
        <taxon>Agaricomycotina</taxon>
        <taxon>Agaricomycetes</taxon>
        <taxon>Agaricomycetidae</taxon>
        <taxon>Agaricales</taxon>
        <taxon>Pluteineae</taxon>
        <taxon>Amanitaceae</taxon>
        <taxon>Amanita</taxon>
    </lineage>
</organism>
<proteinExistence type="predicted"/>
<dbReference type="AlphaFoldDB" id="A0A0C2WFB5"/>
<dbReference type="HOGENOM" id="CLU_2867200_0_0_1"/>
<protein>
    <submittedName>
        <fullName evidence="1">Uncharacterized protein</fullName>
    </submittedName>
</protein>
<gene>
    <name evidence="1" type="ORF">M378DRAFT_18059</name>
</gene>
<dbReference type="InParanoid" id="A0A0C2WFB5"/>
<reference evidence="1 2" key="1">
    <citation type="submission" date="2014-04" db="EMBL/GenBank/DDBJ databases">
        <title>Evolutionary Origins and Diversification of the Mycorrhizal Mutualists.</title>
        <authorList>
            <consortium name="DOE Joint Genome Institute"/>
            <consortium name="Mycorrhizal Genomics Consortium"/>
            <person name="Kohler A."/>
            <person name="Kuo A."/>
            <person name="Nagy L.G."/>
            <person name="Floudas D."/>
            <person name="Copeland A."/>
            <person name="Barry K.W."/>
            <person name="Cichocki N."/>
            <person name="Veneault-Fourrey C."/>
            <person name="LaButti K."/>
            <person name="Lindquist E.A."/>
            <person name="Lipzen A."/>
            <person name="Lundell T."/>
            <person name="Morin E."/>
            <person name="Murat C."/>
            <person name="Riley R."/>
            <person name="Ohm R."/>
            <person name="Sun H."/>
            <person name="Tunlid A."/>
            <person name="Henrissat B."/>
            <person name="Grigoriev I.V."/>
            <person name="Hibbett D.S."/>
            <person name="Martin F."/>
        </authorList>
    </citation>
    <scope>NUCLEOTIDE SEQUENCE [LARGE SCALE GENOMIC DNA]</scope>
    <source>
        <strain evidence="1 2">Koide BX008</strain>
    </source>
</reference>
<name>A0A0C2WFB5_AMAMK</name>
<dbReference type="Proteomes" id="UP000054549">
    <property type="component" value="Unassembled WGS sequence"/>
</dbReference>
<keyword evidence="2" id="KW-1185">Reference proteome</keyword>
<accession>A0A0C2WFB5</accession>
<evidence type="ECO:0000313" key="1">
    <source>
        <dbReference type="EMBL" id="KIL55301.1"/>
    </source>
</evidence>
<sequence>MPLWGGQGQGQGHIQDSQDIDSVNGLCDDSSSTFSVFRLCKITRLTTALVLPYAFSTLKGHQGV</sequence>
<evidence type="ECO:0000313" key="2">
    <source>
        <dbReference type="Proteomes" id="UP000054549"/>
    </source>
</evidence>